<gene>
    <name evidence="2" type="ORF">EV188_102203</name>
</gene>
<protein>
    <submittedName>
        <fullName evidence="2">Putative zinc finger protein</fullName>
    </submittedName>
</protein>
<dbReference type="InterPro" id="IPR027383">
    <property type="entry name" value="Znf_put"/>
</dbReference>
<dbReference type="RefSeq" id="WP_133825618.1">
    <property type="nucleotide sequence ID" value="NZ_BAABHR010000007.1"/>
</dbReference>
<organism evidence="2 3">
    <name type="scientific">Actinomycetospora succinea</name>
    <dbReference type="NCBI Taxonomy" id="663603"/>
    <lineage>
        <taxon>Bacteria</taxon>
        <taxon>Bacillati</taxon>
        <taxon>Actinomycetota</taxon>
        <taxon>Actinomycetes</taxon>
        <taxon>Pseudonocardiales</taxon>
        <taxon>Pseudonocardiaceae</taxon>
        <taxon>Actinomycetospora</taxon>
    </lineage>
</organism>
<comment type="caution">
    <text evidence="2">The sequence shown here is derived from an EMBL/GenBank/DDBJ whole genome shotgun (WGS) entry which is preliminary data.</text>
</comment>
<accession>A0A4R6VL12</accession>
<evidence type="ECO:0000313" key="2">
    <source>
        <dbReference type="EMBL" id="TDQ62549.1"/>
    </source>
</evidence>
<dbReference type="EMBL" id="SNYO01000002">
    <property type="protein sequence ID" value="TDQ62549.1"/>
    <property type="molecule type" value="Genomic_DNA"/>
</dbReference>
<evidence type="ECO:0000313" key="3">
    <source>
        <dbReference type="Proteomes" id="UP000295705"/>
    </source>
</evidence>
<dbReference type="OrthoDB" id="5197868at2"/>
<sequence length="104" mass="10641">MDCATCREIVSAGLDGEAGLDEESAAAEHLEGCATCRTAADRAAGVTRRVRLSRAAEGPDVVDAVLARVFGDEVRVLPTVTCGCAHTCACGCQDGNPCRCRGAA</sequence>
<keyword evidence="3" id="KW-1185">Reference proteome</keyword>
<feature type="domain" description="Putative zinc-finger" evidence="1">
    <location>
        <begin position="3"/>
        <end position="37"/>
    </location>
</feature>
<proteinExistence type="predicted"/>
<dbReference type="Proteomes" id="UP000295705">
    <property type="component" value="Unassembled WGS sequence"/>
</dbReference>
<dbReference type="Pfam" id="PF13490">
    <property type="entry name" value="zf-HC2"/>
    <property type="match status" value="1"/>
</dbReference>
<dbReference type="AlphaFoldDB" id="A0A4R6VL12"/>
<reference evidence="2 3" key="1">
    <citation type="submission" date="2019-03" db="EMBL/GenBank/DDBJ databases">
        <title>Genomic Encyclopedia of Type Strains, Phase IV (KMG-IV): sequencing the most valuable type-strain genomes for metagenomic binning, comparative biology and taxonomic classification.</title>
        <authorList>
            <person name="Goeker M."/>
        </authorList>
    </citation>
    <scope>NUCLEOTIDE SEQUENCE [LARGE SCALE GENOMIC DNA]</scope>
    <source>
        <strain evidence="2 3">DSM 45775</strain>
    </source>
</reference>
<evidence type="ECO:0000259" key="1">
    <source>
        <dbReference type="Pfam" id="PF13490"/>
    </source>
</evidence>
<name>A0A4R6VL12_9PSEU</name>